<feature type="active site" evidence="3">
    <location>
        <position position="141"/>
    </location>
</feature>
<accession>A0A511V901</accession>
<dbReference type="AlphaFoldDB" id="A0A511V901"/>
<dbReference type="PROSITE" id="PS01129">
    <property type="entry name" value="PSI_RLU"/>
    <property type="match status" value="1"/>
</dbReference>
<dbReference type="InterPro" id="IPR006145">
    <property type="entry name" value="PsdUridine_synth_RsuA/RluA"/>
</dbReference>
<evidence type="ECO:0000259" key="5">
    <source>
        <dbReference type="Pfam" id="PF00849"/>
    </source>
</evidence>
<gene>
    <name evidence="6" type="ORF">ADA01nite_27690</name>
</gene>
<evidence type="ECO:0000256" key="1">
    <source>
        <dbReference type="ARBA" id="ARBA00000073"/>
    </source>
</evidence>
<keyword evidence="7" id="KW-1185">Reference proteome</keyword>
<organism evidence="6 7">
    <name type="scientific">Aneurinibacillus danicus</name>
    <dbReference type="NCBI Taxonomy" id="267746"/>
    <lineage>
        <taxon>Bacteria</taxon>
        <taxon>Bacillati</taxon>
        <taxon>Bacillota</taxon>
        <taxon>Bacilli</taxon>
        <taxon>Bacillales</taxon>
        <taxon>Paenibacillaceae</taxon>
        <taxon>Aneurinibacillus group</taxon>
        <taxon>Aneurinibacillus</taxon>
    </lineage>
</organism>
<comment type="function">
    <text evidence="4">Responsible for synthesis of pseudouridine from uracil.</text>
</comment>
<dbReference type="InterPro" id="IPR050188">
    <property type="entry name" value="RluA_PseudoU_synthase"/>
</dbReference>
<dbReference type="EMBL" id="BJXX01000125">
    <property type="protein sequence ID" value="GEN35309.1"/>
    <property type="molecule type" value="Genomic_DNA"/>
</dbReference>
<keyword evidence="4" id="KW-0413">Isomerase</keyword>
<dbReference type="GO" id="GO:0140098">
    <property type="term" value="F:catalytic activity, acting on RNA"/>
    <property type="evidence" value="ECO:0007669"/>
    <property type="project" value="UniProtKB-ARBA"/>
</dbReference>
<feature type="domain" description="Pseudouridine synthase RsuA/RluA-like" evidence="5">
    <location>
        <begin position="95"/>
        <end position="255"/>
    </location>
</feature>
<dbReference type="GO" id="GO:0000455">
    <property type="term" value="P:enzyme-directed rRNA pseudouridine synthesis"/>
    <property type="evidence" value="ECO:0007669"/>
    <property type="project" value="TreeGrafter"/>
</dbReference>
<evidence type="ECO:0000313" key="6">
    <source>
        <dbReference type="EMBL" id="GEN35309.1"/>
    </source>
</evidence>
<dbReference type="SUPFAM" id="SSF55120">
    <property type="entry name" value="Pseudouridine synthase"/>
    <property type="match status" value="1"/>
</dbReference>
<dbReference type="NCBIfam" id="TIGR00005">
    <property type="entry name" value="rluA_subfam"/>
    <property type="match status" value="1"/>
</dbReference>
<dbReference type="PANTHER" id="PTHR21600">
    <property type="entry name" value="MITOCHONDRIAL RNA PSEUDOURIDINE SYNTHASE"/>
    <property type="match status" value="1"/>
</dbReference>
<dbReference type="InterPro" id="IPR020103">
    <property type="entry name" value="PsdUridine_synth_cat_dom_sf"/>
</dbReference>
<evidence type="ECO:0000256" key="3">
    <source>
        <dbReference type="PIRSR" id="PIRSR606225-1"/>
    </source>
</evidence>
<dbReference type="Proteomes" id="UP000321157">
    <property type="component" value="Unassembled WGS sequence"/>
</dbReference>
<evidence type="ECO:0000256" key="2">
    <source>
        <dbReference type="ARBA" id="ARBA00010876"/>
    </source>
</evidence>
<dbReference type="GO" id="GO:0003723">
    <property type="term" value="F:RNA binding"/>
    <property type="evidence" value="ECO:0007669"/>
    <property type="project" value="InterPro"/>
</dbReference>
<dbReference type="InterPro" id="IPR006225">
    <property type="entry name" value="PsdUridine_synth_RluC/D"/>
</dbReference>
<dbReference type="Gene3D" id="3.30.2350.10">
    <property type="entry name" value="Pseudouridine synthase"/>
    <property type="match status" value="1"/>
</dbReference>
<proteinExistence type="inferred from homology"/>
<dbReference type="CDD" id="cd02869">
    <property type="entry name" value="PseudoU_synth_RluA_like"/>
    <property type="match status" value="1"/>
</dbReference>
<evidence type="ECO:0000313" key="7">
    <source>
        <dbReference type="Proteomes" id="UP000321157"/>
    </source>
</evidence>
<name>A0A511V901_9BACL</name>
<protein>
    <recommendedName>
        <fullName evidence="4">Pseudouridine synthase</fullName>
        <ecNumber evidence="4">5.4.99.-</ecNumber>
    </recommendedName>
</protein>
<comment type="caution">
    <text evidence="6">The sequence shown here is derived from an EMBL/GenBank/DDBJ whole genome shotgun (WGS) entry which is preliminary data.</text>
</comment>
<evidence type="ECO:0000256" key="4">
    <source>
        <dbReference type="RuleBase" id="RU362028"/>
    </source>
</evidence>
<reference evidence="6 7" key="1">
    <citation type="submission" date="2019-07" db="EMBL/GenBank/DDBJ databases">
        <title>Whole genome shotgun sequence of Aneurinibacillus danicus NBRC 102444.</title>
        <authorList>
            <person name="Hosoyama A."/>
            <person name="Uohara A."/>
            <person name="Ohji S."/>
            <person name="Ichikawa N."/>
        </authorList>
    </citation>
    <scope>NUCLEOTIDE SEQUENCE [LARGE SCALE GENOMIC DNA]</scope>
    <source>
        <strain evidence="6 7">NBRC 102444</strain>
    </source>
</reference>
<sequence>MASWKIEGKWLEYEVKTVDSGLSLEALLKERLCVSGRMLQRLTRKNGLFVNRKRPFLKKKMKAGDRIRLLVADTPETTLPPVEMNISVLYEDDAVLVVNKPAGIPVHPVKEGQNYTLAHGIAHYWQQQGKPRAVRPVHRLDKDTSGAVLIAGNSFIHQLLDKQLHEHTVRRTYLAVVEGHPGVEGETGTIAEPIARDPHHPTRRRVQADGDEAITRYRVVERFLPVPGMIEGGASLMEVELETGRTHQIRVHFSHLGFPLIGDTLYGGVKAGGMRRQALHAACLEFGHPVTGEVQSCKAPLPEDLERLLKRLRQT</sequence>
<dbReference type="PANTHER" id="PTHR21600:SF71">
    <property type="entry name" value="PSEUDOURIDINE SYNTHASE"/>
    <property type="match status" value="1"/>
</dbReference>
<comment type="catalytic activity">
    <reaction evidence="1 4">
        <text>a uridine in RNA = a pseudouridine in RNA</text>
        <dbReference type="Rhea" id="RHEA:48348"/>
        <dbReference type="Rhea" id="RHEA-COMP:12068"/>
        <dbReference type="Rhea" id="RHEA-COMP:12069"/>
        <dbReference type="ChEBI" id="CHEBI:65314"/>
        <dbReference type="ChEBI" id="CHEBI:65315"/>
    </reaction>
</comment>
<dbReference type="EC" id="5.4.99.-" evidence="4"/>
<dbReference type="InterPro" id="IPR006224">
    <property type="entry name" value="PsdUridine_synth_RluA-like_CS"/>
</dbReference>
<dbReference type="RefSeq" id="WP_246147342.1">
    <property type="nucleotide sequence ID" value="NZ_BJXX01000125.1"/>
</dbReference>
<comment type="similarity">
    <text evidence="2 4">Belongs to the pseudouridine synthase RluA family.</text>
</comment>
<dbReference type="Pfam" id="PF00849">
    <property type="entry name" value="PseudoU_synth_2"/>
    <property type="match status" value="1"/>
</dbReference>
<dbReference type="GO" id="GO:0009982">
    <property type="term" value="F:pseudouridine synthase activity"/>
    <property type="evidence" value="ECO:0007669"/>
    <property type="project" value="InterPro"/>
</dbReference>